<dbReference type="PANTHER" id="PTHR13887:SF56">
    <property type="entry name" value="THIOREDOXIN-LIKE REDUCTASE RV2466C"/>
    <property type="match status" value="1"/>
</dbReference>
<name>A0A7Y0HFG4_9PROT</name>
<dbReference type="EMBL" id="JABBNT010000001">
    <property type="protein sequence ID" value="NMM43224.1"/>
    <property type="molecule type" value="Genomic_DNA"/>
</dbReference>
<accession>A0A7Y0HFG4</accession>
<comment type="function">
    <text evidence="1">May be required for disulfide bond formation in some proteins.</text>
</comment>
<dbReference type="InterPro" id="IPR012336">
    <property type="entry name" value="Thioredoxin-like_fold"/>
</dbReference>
<comment type="similarity">
    <text evidence="2">Belongs to the thioredoxin family. DsbA subfamily.</text>
</comment>
<dbReference type="PANTHER" id="PTHR13887">
    <property type="entry name" value="GLUTATHIONE S-TRANSFERASE KAPPA"/>
    <property type="match status" value="1"/>
</dbReference>
<dbReference type="Proteomes" id="UP000539372">
    <property type="component" value="Unassembled WGS sequence"/>
</dbReference>
<evidence type="ECO:0000313" key="5">
    <source>
        <dbReference type="EMBL" id="NMM43224.1"/>
    </source>
</evidence>
<protein>
    <submittedName>
        <fullName evidence="5">DsbA family protein</fullName>
    </submittedName>
</protein>
<reference evidence="5 6" key="1">
    <citation type="submission" date="2020-04" db="EMBL/GenBank/DDBJ databases">
        <title>Rhodospirillaceae bacterium KN72 isolated from deep sea.</title>
        <authorList>
            <person name="Zhang D.-C."/>
        </authorList>
    </citation>
    <scope>NUCLEOTIDE SEQUENCE [LARGE SCALE GENOMIC DNA]</scope>
    <source>
        <strain evidence="5 6">KN72</strain>
    </source>
</reference>
<dbReference type="Gene3D" id="3.40.30.10">
    <property type="entry name" value="Glutaredoxin"/>
    <property type="match status" value="1"/>
</dbReference>
<organism evidence="5 6">
    <name type="scientific">Pacificispira spongiicola</name>
    <dbReference type="NCBI Taxonomy" id="2729598"/>
    <lineage>
        <taxon>Bacteria</taxon>
        <taxon>Pseudomonadati</taxon>
        <taxon>Pseudomonadota</taxon>
        <taxon>Alphaproteobacteria</taxon>
        <taxon>Rhodospirillales</taxon>
        <taxon>Rhodospirillaceae</taxon>
        <taxon>Pacificispira</taxon>
    </lineage>
</organism>
<dbReference type="InterPro" id="IPR036249">
    <property type="entry name" value="Thioredoxin-like_sf"/>
</dbReference>
<sequence length="207" mass="22347">MEPAGDQTAESPASGEIATPAPAPTPAPVTTSEEEVLLAPHVLGDPNAPVTIIEYASLTCPHCAAFHRETFPQIKEKYIDTGKVKLESRDFPLDERAALATLLAYCVPDDRYFPLIDLLFEQQHSWAVAPNLIEQLKKMAGFAGLSSEDADACFNNQALYDKVLGQRKIYSDSGAVSSTPTFYVNGSKIVGAQPFATFEEAIEAALN</sequence>
<dbReference type="AlphaFoldDB" id="A0A7Y0HFG4"/>
<dbReference type="SUPFAM" id="SSF52833">
    <property type="entry name" value="Thioredoxin-like"/>
    <property type="match status" value="1"/>
</dbReference>
<gene>
    <name evidence="5" type="ORF">HH303_01960</name>
</gene>
<evidence type="ECO:0000313" key="6">
    <source>
        <dbReference type="Proteomes" id="UP000539372"/>
    </source>
</evidence>
<comment type="caution">
    <text evidence="5">The sequence shown here is derived from an EMBL/GenBank/DDBJ whole genome shotgun (WGS) entry which is preliminary data.</text>
</comment>
<dbReference type="CDD" id="cd02972">
    <property type="entry name" value="DsbA_family"/>
    <property type="match status" value="1"/>
</dbReference>
<proteinExistence type="inferred from homology"/>
<evidence type="ECO:0000256" key="1">
    <source>
        <dbReference type="ARBA" id="ARBA00003565"/>
    </source>
</evidence>
<dbReference type="Pfam" id="PF13462">
    <property type="entry name" value="Thioredoxin_4"/>
    <property type="match status" value="1"/>
</dbReference>
<evidence type="ECO:0000256" key="3">
    <source>
        <dbReference type="SAM" id="MobiDB-lite"/>
    </source>
</evidence>
<feature type="domain" description="Thioredoxin" evidence="4">
    <location>
        <begin position="15"/>
        <end position="207"/>
    </location>
</feature>
<dbReference type="PROSITE" id="PS51352">
    <property type="entry name" value="THIOREDOXIN_2"/>
    <property type="match status" value="1"/>
</dbReference>
<dbReference type="InterPro" id="IPR013766">
    <property type="entry name" value="Thioredoxin_domain"/>
</dbReference>
<keyword evidence="6" id="KW-1185">Reference proteome</keyword>
<evidence type="ECO:0000259" key="4">
    <source>
        <dbReference type="PROSITE" id="PS51352"/>
    </source>
</evidence>
<feature type="region of interest" description="Disordered" evidence="3">
    <location>
        <begin position="1"/>
        <end position="31"/>
    </location>
</feature>
<evidence type="ECO:0000256" key="2">
    <source>
        <dbReference type="ARBA" id="ARBA00005791"/>
    </source>
</evidence>